<organism evidence="3 4">
    <name type="scientific">Genlisea aurea</name>
    <dbReference type="NCBI Taxonomy" id="192259"/>
    <lineage>
        <taxon>Eukaryota</taxon>
        <taxon>Viridiplantae</taxon>
        <taxon>Streptophyta</taxon>
        <taxon>Embryophyta</taxon>
        <taxon>Tracheophyta</taxon>
        <taxon>Spermatophyta</taxon>
        <taxon>Magnoliopsida</taxon>
        <taxon>eudicotyledons</taxon>
        <taxon>Gunneridae</taxon>
        <taxon>Pentapetalae</taxon>
        <taxon>asterids</taxon>
        <taxon>lamiids</taxon>
        <taxon>Lamiales</taxon>
        <taxon>Lentibulariaceae</taxon>
        <taxon>Genlisea</taxon>
    </lineage>
</organism>
<sequence>DPYEHLNVALNPDGTLTRFIQLPTTPPTGEDPTTPGLTVLSKDVTLNADKKTWIRLYRPANVPPAARLPIVFYLHSGGWVMMSVAETYLHESNNRLAAELPAVTISVEYRLAPEHRLPAQYDDAIEAVHWLRQQAADEENGERWIRDYGDFSRCYLYGISCGANIAFNVALRLEENLEPIRFAGTILNQPMFGGKQRTKSELKMAADQFFPLPVLDLLWELALPAGTDRDHRYCNPFVDKPMREKLRKLGRCLIIGFGGDLLIDRQQDFVQMLVENGVLVEARFDDVGFHMIDMIDPRRATAILTFIKEFV</sequence>
<dbReference type="Gene3D" id="3.40.50.1820">
    <property type="entry name" value="alpha/beta hydrolase"/>
    <property type="match status" value="1"/>
</dbReference>
<dbReference type="Proteomes" id="UP000015453">
    <property type="component" value="Unassembled WGS sequence"/>
</dbReference>
<dbReference type="Pfam" id="PF07859">
    <property type="entry name" value="Abhydrolase_3"/>
    <property type="match status" value="1"/>
</dbReference>
<dbReference type="InterPro" id="IPR050466">
    <property type="entry name" value="Carboxylest/Gibb_receptor"/>
</dbReference>
<protein>
    <recommendedName>
        <fullName evidence="2">Alpha/beta hydrolase fold-3 domain-containing protein</fullName>
    </recommendedName>
</protein>
<dbReference type="GO" id="GO:0016787">
    <property type="term" value="F:hydrolase activity"/>
    <property type="evidence" value="ECO:0007669"/>
    <property type="project" value="InterPro"/>
</dbReference>
<evidence type="ECO:0000259" key="2">
    <source>
        <dbReference type="Pfam" id="PF07859"/>
    </source>
</evidence>
<evidence type="ECO:0000256" key="1">
    <source>
        <dbReference type="ARBA" id="ARBA00010515"/>
    </source>
</evidence>
<comment type="caution">
    <text evidence="3">The sequence shown here is derived from an EMBL/GenBank/DDBJ whole genome shotgun (WGS) entry which is preliminary data.</text>
</comment>
<dbReference type="OrthoDB" id="408631at2759"/>
<proteinExistence type="inferred from homology"/>
<evidence type="ECO:0000313" key="4">
    <source>
        <dbReference type="Proteomes" id="UP000015453"/>
    </source>
</evidence>
<dbReference type="EMBL" id="AUSU01008027">
    <property type="protein sequence ID" value="EPS59852.1"/>
    <property type="molecule type" value="Genomic_DNA"/>
</dbReference>
<dbReference type="InterPro" id="IPR029058">
    <property type="entry name" value="AB_hydrolase_fold"/>
</dbReference>
<dbReference type="SUPFAM" id="SSF53474">
    <property type="entry name" value="alpha/beta-Hydrolases"/>
    <property type="match status" value="1"/>
</dbReference>
<dbReference type="AlphaFoldDB" id="S8DK73"/>
<feature type="non-terminal residue" evidence="3">
    <location>
        <position position="1"/>
    </location>
</feature>
<reference evidence="3 4" key="1">
    <citation type="journal article" date="2013" name="BMC Genomics">
        <title>The miniature genome of a carnivorous plant Genlisea aurea contains a low number of genes and short non-coding sequences.</title>
        <authorList>
            <person name="Leushkin E.V."/>
            <person name="Sutormin R.A."/>
            <person name="Nabieva E.R."/>
            <person name="Penin A.A."/>
            <person name="Kondrashov A.S."/>
            <person name="Logacheva M.D."/>
        </authorList>
    </citation>
    <scope>NUCLEOTIDE SEQUENCE [LARGE SCALE GENOMIC DNA]</scope>
</reference>
<dbReference type="PANTHER" id="PTHR23024:SF212">
    <property type="entry name" value="CARBOXYLESTERASE 9-RELATED"/>
    <property type="match status" value="1"/>
</dbReference>
<feature type="domain" description="Alpha/beta hydrolase fold-3" evidence="2">
    <location>
        <begin position="71"/>
        <end position="290"/>
    </location>
</feature>
<keyword evidence="4" id="KW-1185">Reference proteome</keyword>
<evidence type="ECO:0000313" key="3">
    <source>
        <dbReference type="EMBL" id="EPS59852.1"/>
    </source>
</evidence>
<gene>
    <name evidence="3" type="ORF">M569_14952</name>
</gene>
<name>S8DK73_9LAMI</name>
<comment type="similarity">
    <text evidence="1">Belongs to the 'GDXG' lipolytic enzyme family.</text>
</comment>
<dbReference type="PANTHER" id="PTHR23024">
    <property type="entry name" value="ARYLACETAMIDE DEACETYLASE"/>
    <property type="match status" value="1"/>
</dbReference>
<accession>S8DK73</accession>
<dbReference type="InterPro" id="IPR013094">
    <property type="entry name" value="AB_hydrolase_3"/>
</dbReference>